<evidence type="ECO:0000313" key="1">
    <source>
        <dbReference type="EMBL" id="MFC7441698.1"/>
    </source>
</evidence>
<dbReference type="EMBL" id="JBHTBW010000032">
    <property type="protein sequence ID" value="MFC7441698.1"/>
    <property type="molecule type" value="Genomic_DNA"/>
</dbReference>
<dbReference type="Gene3D" id="3.30.470.20">
    <property type="entry name" value="ATP-grasp fold, B domain"/>
    <property type="match status" value="1"/>
</dbReference>
<keyword evidence="2" id="KW-1185">Reference proteome</keyword>
<accession>A0ABW2RL75</accession>
<comment type="caution">
    <text evidence="1">The sequence shown here is derived from an EMBL/GenBank/DDBJ whole genome shotgun (WGS) entry which is preliminary data.</text>
</comment>
<dbReference type="Proteomes" id="UP001596500">
    <property type="component" value="Unassembled WGS sequence"/>
</dbReference>
<dbReference type="SUPFAM" id="SSF56059">
    <property type="entry name" value="Glutathione synthetase ATP-binding domain-like"/>
    <property type="match status" value="1"/>
</dbReference>
<name>A0ABW2RL75_9BACL</name>
<sequence>MGSVISKWNNAMILWRDPELRQHIPVTVPLTKQHLHGMLQEFPFVYLKPDNSCQGKGLFRIDRMGPNRYLMRARDVQLELKYENFTRMCKDLRNARMRRPYIIQEGISSQTPGGAMMDIRVHLTRVDGKWEIAGLVGRVAQPRKIATNAYSGGKSVHVDELLTKEMGYSEEHAQQTIEKLKSISERAVQRISARYPSWSEYGLDIGIDKQGHLWIYEINIRPGTLVFKNLSAESCERVLELRKKAR</sequence>
<evidence type="ECO:0000313" key="2">
    <source>
        <dbReference type="Proteomes" id="UP001596500"/>
    </source>
</evidence>
<proteinExistence type="predicted"/>
<dbReference type="Pfam" id="PF14398">
    <property type="entry name" value="ATPgrasp_YheCD"/>
    <property type="match status" value="1"/>
</dbReference>
<protein>
    <submittedName>
        <fullName evidence="1">YheC/YheD family protein</fullName>
    </submittedName>
</protein>
<organism evidence="1 2">
    <name type="scientific">Laceyella putida</name>
    <dbReference type="NCBI Taxonomy" id="110101"/>
    <lineage>
        <taxon>Bacteria</taxon>
        <taxon>Bacillati</taxon>
        <taxon>Bacillota</taxon>
        <taxon>Bacilli</taxon>
        <taxon>Bacillales</taxon>
        <taxon>Thermoactinomycetaceae</taxon>
        <taxon>Laceyella</taxon>
    </lineage>
</organism>
<reference evidence="2" key="1">
    <citation type="journal article" date="2019" name="Int. J. Syst. Evol. Microbiol.">
        <title>The Global Catalogue of Microorganisms (GCM) 10K type strain sequencing project: providing services to taxonomists for standard genome sequencing and annotation.</title>
        <authorList>
            <consortium name="The Broad Institute Genomics Platform"/>
            <consortium name="The Broad Institute Genome Sequencing Center for Infectious Disease"/>
            <person name="Wu L."/>
            <person name="Ma J."/>
        </authorList>
    </citation>
    <scope>NUCLEOTIDE SEQUENCE [LARGE SCALE GENOMIC DNA]</scope>
    <source>
        <strain evidence="2">CGMCC 1.12942</strain>
    </source>
</reference>
<dbReference type="RefSeq" id="WP_379865064.1">
    <property type="nucleotide sequence ID" value="NZ_JBHTBW010000032.1"/>
</dbReference>
<gene>
    <name evidence="1" type="ORF">ACFQNG_11295</name>
</gene>
<dbReference type="InterPro" id="IPR026838">
    <property type="entry name" value="YheC/D"/>
</dbReference>